<dbReference type="Proteomes" id="UP001172082">
    <property type="component" value="Unassembled WGS sequence"/>
</dbReference>
<dbReference type="Pfam" id="PF20240">
    <property type="entry name" value="DUF6597"/>
    <property type="match status" value="1"/>
</dbReference>
<gene>
    <name evidence="5" type="ORF">QQ008_11095</name>
</gene>
<evidence type="ECO:0000313" key="5">
    <source>
        <dbReference type="EMBL" id="MDN5201916.1"/>
    </source>
</evidence>
<evidence type="ECO:0000256" key="2">
    <source>
        <dbReference type="ARBA" id="ARBA00023125"/>
    </source>
</evidence>
<feature type="domain" description="HTH araC/xylS-type" evidence="4">
    <location>
        <begin position="171"/>
        <end position="271"/>
    </location>
</feature>
<name>A0ABT8KMH2_9BACT</name>
<evidence type="ECO:0000259" key="4">
    <source>
        <dbReference type="PROSITE" id="PS01124"/>
    </source>
</evidence>
<reference evidence="5" key="1">
    <citation type="submission" date="2023-06" db="EMBL/GenBank/DDBJ databases">
        <title>Genomic of Parafulvivirga corallium.</title>
        <authorList>
            <person name="Wang G."/>
        </authorList>
    </citation>
    <scope>NUCLEOTIDE SEQUENCE</scope>
    <source>
        <strain evidence="5">BMA10</strain>
    </source>
</reference>
<evidence type="ECO:0000256" key="3">
    <source>
        <dbReference type="ARBA" id="ARBA00023163"/>
    </source>
</evidence>
<keyword evidence="1" id="KW-0805">Transcription regulation</keyword>
<proteinExistence type="predicted"/>
<keyword evidence="6" id="KW-1185">Reference proteome</keyword>
<keyword evidence="2" id="KW-0238">DNA-binding</keyword>
<evidence type="ECO:0000256" key="1">
    <source>
        <dbReference type="ARBA" id="ARBA00023015"/>
    </source>
</evidence>
<evidence type="ECO:0000313" key="6">
    <source>
        <dbReference type="Proteomes" id="UP001172082"/>
    </source>
</evidence>
<sequence length="271" mass="32093">MKTTPDIRQLYIPIQPTIKKSAEHVTYCEFAPDEKLQDFIYCYWQLKTTKTLAEQFNYRVVADGCIDIFFELNNPEDNFVMGFCRKYTEFPLDHSFNYVGIRFLPTMFPQLFRIDASELSNCFEELKLVLPDTAQFISQSFHNRLTIEEVKAVFDRYFLQHITKTEFDHDNRLYQAIEIILNHSGVLNVETDLDTGISPRQLRRLFKFYIGDTAKTFSKVVRFQNILRAKPSKQSLKENKLFFDQGYYDQSHFIKDFKNFYGVTPSTAFNR</sequence>
<dbReference type="Gene3D" id="1.10.10.60">
    <property type="entry name" value="Homeodomain-like"/>
    <property type="match status" value="1"/>
</dbReference>
<comment type="caution">
    <text evidence="5">The sequence shown here is derived from an EMBL/GenBank/DDBJ whole genome shotgun (WGS) entry which is preliminary data.</text>
</comment>
<dbReference type="Pfam" id="PF12833">
    <property type="entry name" value="HTH_18"/>
    <property type="match status" value="1"/>
</dbReference>
<dbReference type="PANTHER" id="PTHR46796">
    <property type="entry name" value="HTH-TYPE TRANSCRIPTIONAL ACTIVATOR RHAS-RELATED"/>
    <property type="match status" value="1"/>
</dbReference>
<organism evidence="5 6">
    <name type="scientific">Splendidivirga corallicola</name>
    <dbReference type="NCBI Taxonomy" id="3051826"/>
    <lineage>
        <taxon>Bacteria</taxon>
        <taxon>Pseudomonadati</taxon>
        <taxon>Bacteroidota</taxon>
        <taxon>Cytophagia</taxon>
        <taxon>Cytophagales</taxon>
        <taxon>Splendidivirgaceae</taxon>
        <taxon>Splendidivirga</taxon>
    </lineage>
</organism>
<accession>A0ABT8KMH2</accession>
<protein>
    <submittedName>
        <fullName evidence="5">Helix-turn-helix domain-containing protein</fullName>
    </submittedName>
</protein>
<dbReference type="RefSeq" id="WP_346751940.1">
    <property type="nucleotide sequence ID" value="NZ_JAUJEA010000003.1"/>
</dbReference>
<keyword evidence="3" id="KW-0804">Transcription</keyword>
<dbReference type="InterPro" id="IPR018060">
    <property type="entry name" value="HTH_AraC"/>
</dbReference>
<dbReference type="EMBL" id="JAUJEA010000003">
    <property type="protein sequence ID" value="MDN5201916.1"/>
    <property type="molecule type" value="Genomic_DNA"/>
</dbReference>
<dbReference type="PROSITE" id="PS01124">
    <property type="entry name" value="HTH_ARAC_FAMILY_2"/>
    <property type="match status" value="1"/>
</dbReference>
<dbReference type="InterPro" id="IPR046532">
    <property type="entry name" value="DUF6597"/>
</dbReference>
<dbReference type="InterPro" id="IPR050204">
    <property type="entry name" value="AraC_XylS_family_regulators"/>
</dbReference>
<dbReference type="PANTHER" id="PTHR46796:SF13">
    <property type="entry name" value="HTH-TYPE TRANSCRIPTIONAL ACTIVATOR RHAS"/>
    <property type="match status" value="1"/>
</dbReference>